<protein>
    <submittedName>
        <fullName evidence="3">C2H2-type domain-containing protein</fullName>
    </submittedName>
</protein>
<feature type="compositionally biased region" description="Low complexity" evidence="1">
    <location>
        <begin position="183"/>
        <end position="196"/>
    </location>
</feature>
<feature type="domain" description="C2H2-type" evidence="2">
    <location>
        <begin position="253"/>
        <end position="276"/>
    </location>
</feature>
<gene>
    <name evidence="3" type="ORF">Mgra_00001176</name>
</gene>
<reference evidence="3" key="1">
    <citation type="journal article" date="2020" name="Ecol. Evol.">
        <title>Genome structure and content of the rice root-knot nematode (Meloidogyne graminicola).</title>
        <authorList>
            <person name="Phan N.T."/>
            <person name="Danchin E.G.J."/>
            <person name="Klopp C."/>
            <person name="Perfus-Barbeoch L."/>
            <person name="Kozlowski D.K."/>
            <person name="Koutsovoulos G.D."/>
            <person name="Lopez-Roques C."/>
            <person name="Bouchez O."/>
            <person name="Zahm M."/>
            <person name="Besnard G."/>
            <person name="Bellafiore S."/>
        </authorList>
    </citation>
    <scope>NUCLEOTIDE SEQUENCE</scope>
    <source>
        <strain evidence="3">VN-18</strain>
    </source>
</reference>
<name>A0A8T0A283_9BILA</name>
<feature type="domain" description="C2H2-type" evidence="2">
    <location>
        <begin position="486"/>
        <end position="511"/>
    </location>
</feature>
<proteinExistence type="predicted"/>
<dbReference type="Gene3D" id="3.30.160.60">
    <property type="entry name" value="Classic Zinc Finger"/>
    <property type="match status" value="2"/>
</dbReference>
<dbReference type="OrthoDB" id="5889380at2759"/>
<feature type="compositionally biased region" description="Basic and acidic residues" evidence="1">
    <location>
        <begin position="352"/>
        <end position="363"/>
    </location>
</feature>
<dbReference type="AlphaFoldDB" id="A0A8T0A283"/>
<dbReference type="InterPro" id="IPR013087">
    <property type="entry name" value="Znf_C2H2_type"/>
</dbReference>
<feature type="compositionally biased region" description="Polar residues" evidence="1">
    <location>
        <begin position="309"/>
        <end position="322"/>
    </location>
</feature>
<feature type="region of interest" description="Disordered" evidence="1">
    <location>
        <begin position="349"/>
        <end position="378"/>
    </location>
</feature>
<feature type="domain" description="C2H2-type" evidence="2">
    <location>
        <begin position="456"/>
        <end position="480"/>
    </location>
</feature>
<evidence type="ECO:0000256" key="1">
    <source>
        <dbReference type="SAM" id="MobiDB-lite"/>
    </source>
</evidence>
<evidence type="ECO:0000313" key="3">
    <source>
        <dbReference type="EMBL" id="KAF7639498.1"/>
    </source>
</evidence>
<dbReference type="Proteomes" id="UP000605970">
    <property type="component" value="Unassembled WGS sequence"/>
</dbReference>
<evidence type="ECO:0000259" key="2">
    <source>
        <dbReference type="SMART" id="SM00355"/>
    </source>
</evidence>
<dbReference type="SMART" id="SM00355">
    <property type="entry name" value="ZnF_C2H2"/>
    <property type="match status" value="4"/>
</dbReference>
<sequence length="547" mass="61377">MLRTLSSVGRWIWANCFGQVRIFLCLINFTVRNIVSDYTSTITSQQSSATSISHYQSRQINENEYLSPSSSKIRGANHSEIFQQHRHQHQSDFGIDTANDAGYETIGSTNLIGNLIEQMKPDVDSTLTNFGQLYSSDVSTTTIDGHRGIASTQAQPSSQDQFSFLDQKQTPITSTTCDTKKQNVSVPSTSSPINSSTIENATANVTRPSNWTNNSIRPTPPELQCQACQRMVVSRSTSLMYHVNVKHLKLAMFKCRHCGEEFLWNKSAAIRHAQRHGGDENMIENNTERHFPTLNRHKREYFNLGRVTNNSTCREDSPSSQYFEEGKNTEDEIEIKREKLELETPELSLNVKNEHEDTSKIGDAETSISDGDEKKEPTPNSILAQLVDITRGNKNDVVKGDNVLQRRSTGKERIAVVKGINNTTNNISANTSTTQTVSNNNYSTSNSEHVKAHKSIQCGGCGDMVVNQEWIMLNHVNTKHLHLPLYKCVSCNKPFENYLRSYAVRHAKFYHAGDESLLIDQREMFWSDLREACTNLFKSGGGGSSSS</sequence>
<feature type="region of interest" description="Disordered" evidence="1">
    <location>
        <begin position="309"/>
        <end position="330"/>
    </location>
</feature>
<feature type="domain" description="C2H2-type" evidence="2">
    <location>
        <begin position="223"/>
        <end position="247"/>
    </location>
</feature>
<organism evidence="3 4">
    <name type="scientific">Meloidogyne graminicola</name>
    <dbReference type="NCBI Taxonomy" id="189291"/>
    <lineage>
        <taxon>Eukaryota</taxon>
        <taxon>Metazoa</taxon>
        <taxon>Ecdysozoa</taxon>
        <taxon>Nematoda</taxon>
        <taxon>Chromadorea</taxon>
        <taxon>Rhabditida</taxon>
        <taxon>Tylenchina</taxon>
        <taxon>Tylenchomorpha</taxon>
        <taxon>Tylenchoidea</taxon>
        <taxon>Meloidogynidae</taxon>
        <taxon>Meloidogyninae</taxon>
        <taxon>Meloidogyne</taxon>
    </lineage>
</organism>
<accession>A0A8T0A283</accession>
<comment type="caution">
    <text evidence="3">The sequence shown here is derived from an EMBL/GenBank/DDBJ whole genome shotgun (WGS) entry which is preliminary data.</text>
</comment>
<keyword evidence="4" id="KW-1185">Reference proteome</keyword>
<dbReference type="EMBL" id="JABEBT010000005">
    <property type="protein sequence ID" value="KAF7639498.1"/>
    <property type="molecule type" value="Genomic_DNA"/>
</dbReference>
<evidence type="ECO:0000313" key="4">
    <source>
        <dbReference type="Proteomes" id="UP000605970"/>
    </source>
</evidence>
<feature type="region of interest" description="Disordered" evidence="1">
    <location>
        <begin position="175"/>
        <end position="196"/>
    </location>
</feature>